<dbReference type="AlphaFoldDB" id="A0A0D6PWM2"/>
<evidence type="ECO:0000256" key="1">
    <source>
        <dbReference type="ARBA" id="ARBA00004496"/>
    </source>
</evidence>
<dbReference type="NCBIfam" id="TIGR01087">
    <property type="entry name" value="murD"/>
    <property type="match status" value="1"/>
</dbReference>
<dbReference type="InterPro" id="IPR005762">
    <property type="entry name" value="MurD"/>
</dbReference>
<keyword evidence="6 7" id="KW-0067">ATP-binding</keyword>
<keyword evidence="7 8" id="KW-0131">Cell cycle</keyword>
<dbReference type="GO" id="GO:0009252">
    <property type="term" value="P:peptidoglycan biosynthetic process"/>
    <property type="evidence" value="ECO:0007669"/>
    <property type="project" value="UniProtKB-UniRule"/>
</dbReference>
<dbReference type="Proteomes" id="UP000032675">
    <property type="component" value="Unassembled WGS sequence"/>
</dbReference>
<dbReference type="InterPro" id="IPR036565">
    <property type="entry name" value="Mur-like_cat_sf"/>
</dbReference>
<evidence type="ECO:0000313" key="11">
    <source>
        <dbReference type="EMBL" id="GAN95579.1"/>
    </source>
</evidence>
<evidence type="ECO:0000259" key="9">
    <source>
        <dbReference type="Pfam" id="PF02875"/>
    </source>
</evidence>
<dbReference type="Pfam" id="PF02875">
    <property type="entry name" value="Mur_ligase_C"/>
    <property type="match status" value="1"/>
</dbReference>
<proteinExistence type="inferred from homology"/>
<dbReference type="GO" id="GO:0008764">
    <property type="term" value="F:UDP-N-acetylmuramoylalanine-D-glutamate ligase activity"/>
    <property type="evidence" value="ECO:0007669"/>
    <property type="project" value="UniProtKB-UniRule"/>
</dbReference>
<sequence>MSTTFPPSLLAAHHYGVAGLGRNGAAAVTALLAMGASVQAWDDRAEARAALAPHERLKIAPFDNMLGLAGLVLSPGIPHNLPAPHPLARMAVEAFVPILSDAELLYRAVRTAGSRARFAGITGTNGKSTTTVLLAHMLAGCGVPVATGGNLGPAALSLPLLPDDGVYVLEMSSYMLERLEQMHFNVACLLNLTPDHLDRHGDMAGYVTAKLHVFDHQHAGDLAVLGETLPDYETIRRRLAVTRTTIACVSGADMPQCDLYCTPDALCDHDGVIADLRAAHDLPGTHNRENAAAATAMALHLGMPRAAVEPALASFAALDHRQKTVGSIDGVRFINDSKATNADATARALACHDRMVWIAGGTAKAGGIEELAPLFNRVAMALLIGRDAPALAATLARHGIPQRIVETLDRAVPEALDRARELGADVVMLSPACASFDQFSGFEARGARFAALVHELAASRDGTARA</sequence>
<gene>
    <name evidence="7" type="primary">murD</name>
    <name evidence="11" type="ORF">Geu3261_0029_060</name>
</gene>
<name>A0A0D6PWM2_KOMEU</name>
<comment type="catalytic activity">
    <reaction evidence="7 8">
        <text>UDP-N-acetyl-alpha-D-muramoyl-L-alanine + D-glutamate + ATP = UDP-N-acetyl-alpha-D-muramoyl-L-alanyl-D-glutamate + ADP + phosphate + H(+)</text>
        <dbReference type="Rhea" id="RHEA:16429"/>
        <dbReference type="ChEBI" id="CHEBI:15378"/>
        <dbReference type="ChEBI" id="CHEBI:29986"/>
        <dbReference type="ChEBI" id="CHEBI:30616"/>
        <dbReference type="ChEBI" id="CHEBI:43474"/>
        <dbReference type="ChEBI" id="CHEBI:83898"/>
        <dbReference type="ChEBI" id="CHEBI:83900"/>
        <dbReference type="ChEBI" id="CHEBI:456216"/>
        <dbReference type="EC" id="6.3.2.9"/>
    </reaction>
</comment>
<keyword evidence="7 8" id="KW-0961">Cell wall biogenesis/degradation</keyword>
<dbReference type="EMBL" id="BANI01000029">
    <property type="protein sequence ID" value="GAN95579.1"/>
    <property type="molecule type" value="Genomic_DNA"/>
</dbReference>
<dbReference type="PANTHER" id="PTHR43692:SF1">
    <property type="entry name" value="UDP-N-ACETYLMURAMOYLALANINE--D-GLUTAMATE LIGASE"/>
    <property type="match status" value="1"/>
</dbReference>
<keyword evidence="7 8" id="KW-0133">Cell shape</keyword>
<dbReference type="InterPro" id="IPR004101">
    <property type="entry name" value="Mur_ligase_C"/>
</dbReference>
<accession>A0A0D6PWM2</accession>
<evidence type="ECO:0000256" key="8">
    <source>
        <dbReference type="RuleBase" id="RU003664"/>
    </source>
</evidence>
<keyword evidence="4 7" id="KW-0436">Ligase</keyword>
<comment type="function">
    <text evidence="7 8">Cell wall formation. Catalyzes the addition of glutamate to the nucleotide precursor UDP-N-acetylmuramoyl-L-alanine (UMA).</text>
</comment>
<dbReference type="Pfam" id="PF08245">
    <property type="entry name" value="Mur_ligase_M"/>
    <property type="match status" value="1"/>
</dbReference>
<dbReference type="Gene3D" id="3.90.190.20">
    <property type="entry name" value="Mur ligase, C-terminal domain"/>
    <property type="match status" value="1"/>
</dbReference>
<comment type="subcellular location">
    <subcellularLocation>
        <location evidence="1 7 8">Cytoplasm</location>
    </subcellularLocation>
</comment>
<dbReference type="UniPathway" id="UPA00219"/>
<evidence type="ECO:0000256" key="5">
    <source>
        <dbReference type="ARBA" id="ARBA00022741"/>
    </source>
</evidence>
<evidence type="ECO:0000259" key="10">
    <source>
        <dbReference type="Pfam" id="PF08245"/>
    </source>
</evidence>
<dbReference type="GO" id="GO:0005737">
    <property type="term" value="C:cytoplasm"/>
    <property type="evidence" value="ECO:0007669"/>
    <property type="project" value="UniProtKB-SubCell"/>
</dbReference>
<dbReference type="GO" id="GO:0005524">
    <property type="term" value="F:ATP binding"/>
    <property type="evidence" value="ECO:0007669"/>
    <property type="project" value="UniProtKB-UniRule"/>
</dbReference>
<dbReference type="SUPFAM" id="SSF53623">
    <property type="entry name" value="MurD-like peptide ligases, catalytic domain"/>
    <property type="match status" value="1"/>
</dbReference>
<dbReference type="GO" id="GO:0008360">
    <property type="term" value="P:regulation of cell shape"/>
    <property type="evidence" value="ECO:0007669"/>
    <property type="project" value="UniProtKB-KW"/>
</dbReference>
<dbReference type="EC" id="6.3.2.9" evidence="7 8"/>
<reference evidence="11 12" key="1">
    <citation type="submission" date="2012-11" db="EMBL/GenBank/DDBJ databases">
        <title>Whole genome sequence of Gluconacetobacter europaeus NBRC3261.</title>
        <authorList>
            <person name="Azuma Y."/>
            <person name="Higashiura N."/>
            <person name="Hirakawa H."/>
            <person name="Matsushita K."/>
        </authorList>
    </citation>
    <scope>NUCLEOTIDE SEQUENCE [LARGE SCALE GENOMIC DNA]</scope>
    <source>
        <strain evidence="11 12">NBRC 3261</strain>
    </source>
</reference>
<dbReference type="InterPro" id="IPR013221">
    <property type="entry name" value="Mur_ligase_cen"/>
</dbReference>
<dbReference type="InterPro" id="IPR036615">
    <property type="entry name" value="Mur_ligase_C_dom_sf"/>
</dbReference>
<evidence type="ECO:0000256" key="6">
    <source>
        <dbReference type="ARBA" id="ARBA00022840"/>
    </source>
</evidence>
<feature type="domain" description="Mur ligase central" evidence="10">
    <location>
        <begin position="121"/>
        <end position="298"/>
    </location>
</feature>
<dbReference type="Gene3D" id="3.40.1190.10">
    <property type="entry name" value="Mur-like, catalytic domain"/>
    <property type="match status" value="1"/>
</dbReference>
<comment type="similarity">
    <text evidence="7">Belongs to the MurCDEF family.</text>
</comment>
<protein>
    <recommendedName>
        <fullName evidence="7 8">UDP-N-acetylmuramoylalanine--D-glutamate ligase</fullName>
        <ecNumber evidence="7 8">6.3.2.9</ecNumber>
    </recommendedName>
    <alternativeName>
        <fullName evidence="7">D-glutamic acid-adding enzyme</fullName>
    </alternativeName>
    <alternativeName>
        <fullName evidence="7">UDP-N-acetylmuramoyl-L-alanyl-D-glutamate synthetase</fullName>
    </alternativeName>
</protein>
<dbReference type="SUPFAM" id="SSF51984">
    <property type="entry name" value="MurCD N-terminal domain"/>
    <property type="match status" value="1"/>
</dbReference>
<dbReference type="SUPFAM" id="SSF53244">
    <property type="entry name" value="MurD-like peptide ligases, peptide-binding domain"/>
    <property type="match status" value="1"/>
</dbReference>
<dbReference type="RefSeq" id="WP_010509266.1">
    <property type="nucleotide sequence ID" value="NZ_BANI01000029.1"/>
</dbReference>
<dbReference type="GO" id="GO:0051301">
    <property type="term" value="P:cell division"/>
    <property type="evidence" value="ECO:0007669"/>
    <property type="project" value="UniProtKB-KW"/>
</dbReference>
<dbReference type="GO" id="GO:0071555">
    <property type="term" value="P:cell wall organization"/>
    <property type="evidence" value="ECO:0007669"/>
    <property type="project" value="UniProtKB-KW"/>
</dbReference>
<feature type="binding site" evidence="7">
    <location>
        <begin position="123"/>
        <end position="129"/>
    </location>
    <ligand>
        <name>ATP</name>
        <dbReference type="ChEBI" id="CHEBI:30616"/>
    </ligand>
</feature>
<comment type="pathway">
    <text evidence="2 7 8">Cell wall biogenesis; peptidoglycan biosynthesis.</text>
</comment>
<comment type="caution">
    <text evidence="11">The sequence shown here is derived from an EMBL/GenBank/DDBJ whole genome shotgun (WGS) entry which is preliminary data.</text>
</comment>
<dbReference type="Gene3D" id="3.40.50.720">
    <property type="entry name" value="NAD(P)-binding Rossmann-like Domain"/>
    <property type="match status" value="1"/>
</dbReference>
<organism evidence="11 12">
    <name type="scientific">Komagataeibacter europaeus NBRC 3261</name>
    <dbReference type="NCBI Taxonomy" id="1234669"/>
    <lineage>
        <taxon>Bacteria</taxon>
        <taxon>Pseudomonadati</taxon>
        <taxon>Pseudomonadota</taxon>
        <taxon>Alphaproteobacteria</taxon>
        <taxon>Acetobacterales</taxon>
        <taxon>Acetobacteraceae</taxon>
        <taxon>Komagataeibacter</taxon>
    </lineage>
</organism>
<evidence type="ECO:0000313" key="12">
    <source>
        <dbReference type="Proteomes" id="UP000032675"/>
    </source>
</evidence>
<evidence type="ECO:0000256" key="2">
    <source>
        <dbReference type="ARBA" id="ARBA00004752"/>
    </source>
</evidence>
<keyword evidence="3 7" id="KW-0963">Cytoplasm</keyword>
<evidence type="ECO:0000256" key="7">
    <source>
        <dbReference type="HAMAP-Rule" id="MF_00639"/>
    </source>
</evidence>
<dbReference type="PANTHER" id="PTHR43692">
    <property type="entry name" value="UDP-N-ACETYLMURAMOYLALANINE--D-GLUTAMATE LIGASE"/>
    <property type="match status" value="1"/>
</dbReference>
<evidence type="ECO:0000256" key="3">
    <source>
        <dbReference type="ARBA" id="ARBA00022490"/>
    </source>
</evidence>
<evidence type="ECO:0000256" key="4">
    <source>
        <dbReference type="ARBA" id="ARBA00022598"/>
    </source>
</evidence>
<keyword evidence="5 7" id="KW-0547">Nucleotide-binding</keyword>
<dbReference type="HAMAP" id="MF_00639">
    <property type="entry name" value="MurD"/>
    <property type="match status" value="1"/>
</dbReference>
<keyword evidence="7 8" id="KW-0132">Cell division</keyword>
<feature type="domain" description="Mur ligase C-terminal" evidence="9">
    <location>
        <begin position="320"/>
        <end position="433"/>
    </location>
</feature>
<keyword evidence="7 8" id="KW-0573">Peptidoglycan synthesis</keyword>